<dbReference type="Proteomes" id="UP001216907">
    <property type="component" value="Unassembled WGS sequence"/>
</dbReference>
<reference evidence="12 13" key="1">
    <citation type="submission" date="2023-03" db="EMBL/GenBank/DDBJ databases">
        <title>Paludisphaera mucosa sp. nov. a novel planctomycete from northern fen.</title>
        <authorList>
            <person name="Ivanova A."/>
        </authorList>
    </citation>
    <scope>NUCLEOTIDE SEQUENCE [LARGE SCALE GENOMIC DNA]</scope>
    <source>
        <strain evidence="12 13">Pla2</strain>
    </source>
</reference>
<keyword evidence="1" id="KW-0540">Nuclease</keyword>
<evidence type="ECO:0000259" key="11">
    <source>
        <dbReference type="Pfam" id="PF12705"/>
    </source>
</evidence>
<dbReference type="Gene3D" id="3.90.320.10">
    <property type="match status" value="1"/>
</dbReference>
<evidence type="ECO:0000256" key="4">
    <source>
        <dbReference type="ARBA" id="ARBA00022801"/>
    </source>
</evidence>
<keyword evidence="8" id="KW-0238">DNA-binding</keyword>
<dbReference type="InterPro" id="IPR027417">
    <property type="entry name" value="P-loop_NTPase"/>
</dbReference>
<evidence type="ECO:0000256" key="9">
    <source>
        <dbReference type="ARBA" id="ARBA00023204"/>
    </source>
</evidence>
<dbReference type="PANTHER" id="PTHR30591">
    <property type="entry name" value="RECBCD ENZYME SUBUNIT RECC"/>
    <property type="match status" value="1"/>
</dbReference>
<feature type="compositionally biased region" description="Basic residues" evidence="10">
    <location>
        <begin position="649"/>
        <end position="658"/>
    </location>
</feature>
<keyword evidence="7" id="KW-0067">ATP-binding</keyword>
<feature type="region of interest" description="Disordered" evidence="10">
    <location>
        <begin position="628"/>
        <end position="658"/>
    </location>
</feature>
<dbReference type="InterPro" id="IPR011335">
    <property type="entry name" value="Restrct_endonuc-II-like"/>
</dbReference>
<evidence type="ECO:0000313" key="13">
    <source>
        <dbReference type="Proteomes" id="UP001216907"/>
    </source>
</evidence>
<dbReference type="Pfam" id="PF12705">
    <property type="entry name" value="PDDEXK_1"/>
    <property type="match status" value="1"/>
</dbReference>
<comment type="caution">
    <text evidence="12">The sequence shown here is derived from an EMBL/GenBank/DDBJ whole genome shotgun (WGS) entry which is preliminary data.</text>
</comment>
<evidence type="ECO:0000256" key="7">
    <source>
        <dbReference type="ARBA" id="ARBA00022840"/>
    </source>
</evidence>
<evidence type="ECO:0000313" key="12">
    <source>
        <dbReference type="EMBL" id="MDG3002206.1"/>
    </source>
</evidence>
<organism evidence="12 13">
    <name type="scientific">Paludisphaera mucosa</name>
    <dbReference type="NCBI Taxonomy" id="3030827"/>
    <lineage>
        <taxon>Bacteria</taxon>
        <taxon>Pseudomonadati</taxon>
        <taxon>Planctomycetota</taxon>
        <taxon>Planctomycetia</taxon>
        <taxon>Isosphaerales</taxon>
        <taxon>Isosphaeraceae</taxon>
        <taxon>Paludisphaera</taxon>
    </lineage>
</organism>
<dbReference type="InterPro" id="IPR011604">
    <property type="entry name" value="PDDEXK-like_dom_sf"/>
</dbReference>
<evidence type="ECO:0000256" key="8">
    <source>
        <dbReference type="ARBA" id="ARBA00023125"/>
    </source>
</evidence>
<evidence type="ECO:0000256" key="5">
    <source>
        <dbReference type="ARBA" id="ARBA00022806"/>
    </source>
</evidence>
<dbReference type="EMBL" id="JARRAG010000001">
    <property type="protein sequence ID" value="MDG3002206.1"/>
    <property type="molecule type" value="Genomic_DNA"/>
</dbReference>
<dbReference type="SUPFAM" id="SSF52980">
    <property type="entry name" value="Restriction endonuclease-like"/>
    <property type="match status" value="1"/>
</dbReference>
<protein>
    <submittedName>
        <fullName evidence="12">PD-(D/E)XK nuclease family protein</fullName>
    </submittedName>
</protein>
<accession>A0ABT6F3T7</accession>
<dbReference type="InterPro" id="IPR038726">
    <property type="entry name" value="PDDEXK_AddAB-type"/>
</dbReference>
<dbReference type="Gene3D" id="3.40.50.300">
    <property type="entry name" value="P-loop containing nucleotide triphosphate hydrolases"/>
    <property type="match status" value="1"/>
</dbReference>
<sequence length="658" mass="72866">MSVFRGRRQILAALARAIARNEDAPDKAERDRRRRKIEQATRAHPILENLIGAIDPLSRPRPWAEHAAELRRAVESLGLGRRDGRALEALWDALEDRAAIFERLGRGRVAVSWEEFVDELADIASEIAAPQPTPPAGSIRTALVDEVDGCRAGHVLLVGLVEGSFPRRPAVQRFLELKPGEEPGEAAREAYSAEALRFARVLGSAERGAHLFYPTTDAKGQPLLRAGFLDDLLGALTTAAESACHQAHRRFHPALLDREDLALAPADARVLAAALAGEKGRTARLRDLARDPAHRGPLEGAAAALVALERRRKGAPFGAFEGLIEDPEARARLAREFGPVDHTFSPSQLETYLTCPFQFFSRHVLHLEPIVERDELDEDYTERGSRLHDILEEFEKRRAEAEGAAPDDRLLTAAIDKVLAREVEELSELDLGLREIEHGQIQRIIAQYAHQRAEYETQAPSAPAPKWFEFGFGEAGTEHPEFELSLGAEVVRLKGRIDRIDLLETPTGSRFRVIDYKSGYPPSAKDVTEGRMLQLPLYAMAVERLLYQSGQAGLLDVGYWGLKDKGYRPIVFEQWQEVREALVARVFAVIQRLRGGAFQVAPQKDGCETYCEYRSVCRIRQVRAADKKVEADAGPAAAADRTLGGRPAKAGRTKAGRP</sequence>
<evidence type="ECO:0000256" key="6">
    <source>
        <dbReference type="ARBA" id="ARBA00022839"/>
    </source>
</evidence>
<evidence type="ECO:0000256" key="10">
    <source>
        <dbReference type="SAM" id="MobiDB-lite"/>
    </source>
</evidence>
<keyword evidence="9" id="KW-0234">DNA repair</keyword>
<keyword evidence="2" id="KW-0547">Nucleotide-binding</keyword>
<evidence type="ECO:0000256" key="2">
    <source>
        <dbReference type="ARBA" id="ARBA00022741"/>
    </source>
</evidence>
<evidence type="ECO:0000256" key="1">
    <source>
        <dbReference type="ARBA" id="ARBA00022722"/>
    </source>
</evidence>
<dbReference type="SUPFAM" id="SSF52540">
    <property type="entry name" value="P-loop containing nucleoside triphosphate hydrolases"/>
    <property type="match status" value="1"/>
</dbReference>
<keyword evidence="3" id="KW-0227">DNA damage</keyword>
<keyword evidence="13" id="KW-1185">Reference proteome</keyword>
<feature type="domain" description="PD-(D/E)XK endonuclease-like" evidence="11">
    <location>
        <begin position="343"/>
        <end position="618"/>
    </location>
</feature>
<keyword evidence="4" id="KW-0378">Hydrolase</keyword>
<evidence type="ECO:0000256" key="3">
    <source>
        <dbReference type="ARBA" id="ARBA00022763"/>
    </source>
</evidence>
<proteinExistence type="predicted"/>
<keyword evidence="6" id="KW-0269">Exonuclease</keyword>
<gene>
    <name evidence="12" type="ORF">PZE19_00245</name>
</gene>
<dbReference type="PANTHER" id="PTHR30591:SF1">
    <property type="entry name" value="RECBCD ENZYME SUBUNIT RECC"/>
    <property type="match status" value="1"/>
</dbReference>
<name>A0ABT6F3T7_9BACT</name>
<keyword evidence="5" id="KW-0347">Helicase</keyword>